<dbReference type="Pfam" id="PF15055">
    <property type="entry name" value="DMAC1_Dmo2"/>
    <property type="match status" value="1"/>
</dbReference>
<keyword evidence="2" id="KW-0472">Membrane</keyword>
<protein>
    <recommendedName>
        <fullName evidence="3">Distal membrane-arm assembly complex protein 1-like domain-containing protein</fullName>
    </recommendedName>
</protein>
<feature type="region of interest" description="Disordered" evidence="1">
    <location>
        <begin position="1"/>
        <end position="22"/>
    </location>
</feature>
<dbReference type="EMBL" id="JAAAJB010000935">
    <property type="protein sequence ID" value="KAG0249812.1"/>
    <property type="molecule type" value="Genomic_DNA"/>
</dbReference>
<organism evidence="4 5">
    <name type="scientific">Actinomortierella ambigua</name>
    <dbReference type="NCBI Taxonomy" id="1343610"/>
    <lineage>
        <taxon>Eukaryota</taxon>
        <taxon>Fungi</taxon>
        <taxon>Fungi incertae sedis</taxon>
        <taxon>Mucoromycota</taxon>
        <taxon>Mortierellomycotina</taxon>
        <taxon>Mortierellomycetes</taxon>
        <taxon>Mortierellales</taxon>
        <taxon>Mortierellaceae</taxon>
        <taxon>Actinomortierella</taxon>
    </lineage>
</organism>
<sequence length="93" mass="9494">MASSSSQSSLPPPPPPQDCTPCKIIGAGGFGGLGAYSFYQRAQIPKNLAARRAGMAVLGSVFIGAAVYRLLMPVSSGAQQEDVQSPHSSPSST</sequence>
<reference evidence="4" key="1">
    <citation type="journal article" date="2020" name="Fungal Divers.">
        <title>Resolving the Mortierellaceae phylogeny through synthesis of multi-gene phylogenetics and phylogenomics.</title>
        <authorList>
            <person name="Vandepol N."/>
            <person name="Liber J."/>
            <person name="Desiro A."/>
            <person name="Na H."/>
            <person name="Kennedy M."/>
            <person name="Barry K."/>
            <person name="Grigoriev I.V."/>
            <person name="Miller A.N."/>
            <person name="O'Donnell K."/>
            <person name="Stajich J.E."/>
            <person name="Bonito G."/>
        </authorList>
    </citation>
    <scope>NUCLEOTIDE SEQUENCE</scope>
    <source>
        <strain evidence="4">BC1065</strain>
    </source>
</reference>
<dbReference type="InterPro" id="IPR028036">
    <property type="entry name" value="DMAC1-like_dom"/>
</dbReference>
<evidence type="ECO:0000256" key="2">
    <source>
        <dbReference type="SAM" id="Phobius"/>
    </source>
</evidence>
<evidence type="ECO:0000256" key="1">
    <source>
        <dbReference type="SAM" id="MobiDB-lite"/>
    </source>
</evidence>
<accession>A0A9P6TWL6</accession>
<keyword evidence="2" id="KW-0812">Transmembrane</keyword>
<gene>
    <name evidence="4" type="ORF">DFQ27_009770</name>
</gene>
<evidence type="ECO:0000313" key="4">
    <source>
        <dbReference type="EMBL" id="KAG0249812.1"/>
    </source>
</evidence>
<keyword evidence="5" id="KW-1185">Reference proteome</keyword>
<proteinExistence type="predicted"/>
<comment type="caution">
    <text evidence="4">The sequence shown here is derived from an EMBL/GenBank/DDBJ whole genome shotgun (WGS) entry which is preliminary data.</text>
</comment>
<feature type="transmembrane region" description="Helical" evidence="2">
    <location>
        <begin position="53"/>
        <end position="71"/>
    </location>
</feature>
<dbReference type="Proteomes" id="UP000807716">
    <property type="component" value="Unassembled WGS sequence"/>
</dbReference>
<feature type="domain" description="Distal membrane-arm assembly complex protein 1-like" evidence="3">
    <location>
        <begin position="18"/>
        <end position="43"/>
    </location>
</feature>
<name>A0A9P6TWL6_9FUNG</name>
<keyword evidence="2" id="KW-1133">Transmembrane helix</keyword>
<dbReference type="AlphaFoldDB" id="A0A9P6TWL6"/>
<evidence type="ECO:0000313" key="5">
    <source>
        <dbReference type="Proteomes" id="UP000807716"/>
    </source>
</evidence>
<evidence type="ECO:0000259" key="3">
    <source>
        <dbReference type="Pfam" id="PF15055"/>
    </source>
</evidence>
<dbReference type="OrthoDB" id="6604875at2759"/>